<dbReference type="Proteomes" id="UP000283087">
    <property type="component" value="Unassembled WGS sequence"/>
</dbReference>
<reference evidence="2 3" key="1">
    <citation type="submission" date="2018-11" db="EMBL/GenBank/DDBJ databases">
        <title>The draft genome sequence of Amphritea opalescens ANRC-JH13T.</title>
        <authorList>
            <person name="Fang Z."/>
            <person name="Zhang Y."/>
            <person name="Han X."/>
        </authorList>
    </citation>
    <scope>NUCLEOTIDE SEQUENCE [LARGE SCALE GENOMIC DNA]</scope>
    <source>
        <strain evidence="2 3">ANRC-JH13</strain>
    </source>
</reference>
<comment type="caution">
    <text evidence="2">The sequence shown here is derived from an EMBL/GenBank/DDBJ whole genome shotgun (WGS) entry which is preliminary data.</text>
</comment>
<gene>
    <name evidence="2" type="ORF">EH243_11825</name>
</gene>
<proteinExistence type="predicted"/>
<dbReference type="AlphaFoldDB" id="A0A430KQ72"/>
<dbReference type="PROSITE" id="PS50042">
    <property type="entry name" value="CNMP_BINDING_3"/>
    <property type="match status" value="1"/>
</dbReference>
<dbReference type="CDD" id="cd00038">
    <property type="entry name" value="CAP_ED"/>
    <property type="match status" value="1"/>
</dbReference>
<evidence type="ECO:0000313" key="3">
    <source>
        <dbReference type="Proteomes" id="UP000283087"/>
    </source>
</evidence>
<dbReference type="Gene3D" id="2.60.120.10">
    <property type="entry name" value="Jelly Rolls"/>
    <property type="match status" value="1"/>
</dbReference>
<organism evidence="2 3">
    <name type="scientific">Amphritea opalescens</name>
    <dbReference type="NCBI Taxonomy" id="2490544"/>
    <lineage>
        <taxon>Bacteria</taxon>
        <taxon>Pseudomonadati</taxon>
        <taxon>Pseudomonadota</taxon>
        <taxon>Gammaproteobacteria</taxon>
        <taxon>Oceanospirillales</taxon>
        <taxon>Oceanospirillaceae</taxon>
        <taxon>Amphritea</taxon>
    </lineage>
</organism>
<accession>A0A430KQ72</accession>
<sequence>MDRINSQQLLAQLPLSLLASASVFGALPETSILWLLDHGVIRSFNAGDELFSPDQAGNSFHVILQGSVDYYKFHNQRYAYIRTFNAGEQIGFVSMIALHDRVGRAEACEAGISLEINSEIFHDFHLSHPLEFGILMMNLAREMARTLRKTNNILVDKS</sequence>
<name>A0A430KQ72_9GAMM</name>
<dbReference type="RefSeq" id="WP_126158875.1">
    <property type="nucleotide sequence ID" value="NZ_RQXW01000009.1"/>
</dbReference>
<dbReference type="OrthoDB" id="5740565at2"/>
<evidence type="ECO:0000259" key="1">
    <source>
        <dbReference type="PROSITE" id="PS50042"/>
    </source>
</evidence>
<protein>
    <submittedName>
        <fullName evidence="2">Cyclic nucleotide-binding domain-containing protein</fullName>
    </submittedName>
</protein>
<evidence type="ECO:0000313" key="2">
    <source>
        <dbReference type="EMBL" id="RTE65622.1"/>
    </source>
</evidence>
<dbReference type="InterPro" id="IPR000595">
    <property type="entry name" value="cNMP-bd_dom"/>
</dbReference>
<dbReference type="InterPro" id="IPR018490">
    <property type="entry name" value="cNMP-bd_dom_sf"/>
</dbReference>
<dbReference type="EMBL" id="RQXW01000009">
    <property type="protein sequence ID" value="RTE65622.1"/>
    <property type="molecule type" value="Genomic_DNA"/>
</dbReference>
<dbReference type="InterPro" id="IPR014710">
    <property type="entry name" value="RmlC-like_jellyroll"/>
</dbReference>
<dbReference type="SMART" id="SM00100">
    <property type="entry name" value="cNMP"/>
    <property type="match status" value="1"/>
</dbReference>
<dbReference type="Pfam" id="PF00027">
    <property type="entry name" value="cNMP_binding"/>
    <property type="match status" value="1"/>
</dbReference>
<dbReference type="SUPFAM" id="SSF51206">
    <property type="entry name" value="cAMP-binding domain-like"/>
    <property type="match status" value="1"/>
</dbReference>
<feature type="domain" description="Cyclic nucleotide-binding" evidence="1">
    <location>
        <begin position="23"/>
        <end position="121"/>
    </location>
</feature>
<keyword evidence="3" id="KW-1185">Reference proteome</keyword>